<evidence type="ECO:0000313" key="2">
    <source>
        <dbReference type="EMBL" id="KAL0273598.1"/>
    </source>
</evidence>
<organism evidence="2">
    <name type="scientific">Menopon gallinae</name>
    <name type="common">poultry shaft louse</name>
    <dbReference type="NCBI Taxonomy" id="328185"/>
    <lineage>
        <taxon>Eukaryota</taxon>
        <taxon>Metazoa</taxon>
        <taxon>Ecdysozoa</taxon>
        <taxon>Arthropoda</taxon>
        <taxon>Hexapoda</taxon>
        <taxon>Insecta</taxon>
        <taxon>Pterygota</taxon>
        <taxon>Neoptera</taxon>
        <taxon>Paraneoptera</taxon>
        <taxon>Psocodea</taxon>
        <taxon>Troctomorpha</taxon>
        <taxon>Phthiraptera</taxon>
        <taxon>Amblycera</taxon>
        <taxon>Menoponidae</taxon>
        <taxon>Menopon</taxon>
    </lineage>
</organism>
<dbReference type="EMBL" id="JARGDH010000003">
    <property type="protein sequence ID" value="KAL0273598.1"/>
    <property type="molecule type" value="Genomic_DNA"/>
</dbReference>
<name>A0AAW2HVG5_9NEOP</name>
<dbReference type="InterPro" id="IPR031643">
    <property type="entry name" value="DUF4708"/>
</dbReference>
<dbReference type="PANTHER" id="PTHR28495">
    <property type="entry name" value="HYPOTHETICAL PROTEIN LOC100359752"/>
    <property type="match status" value="1"/>
</dbReference>
<protein>
    <recommendedName>
        <fullName evidence="1">DUF4708 domain-containing protein</fullName>
    </recommendedName>
</protein>
<feature type="domain" description="DUF4708" evidence="1">
    <location>
        <begin position="6"/>
        <end position="273"/>
    </location>
</feature>
<dbReference type="Pfam" id="PF15813">
    <property type="entry name" value="DUF4708"/>
    <property type="match status" value="1"/>
</dbReference>
<proteinExistence type="predicted"/>
<sequence>MTQENHIFLLSVPEFDELLYFVGKIKSEVPSNQLMTSNYSAQICTTRLMILKNDQIAAAPVFARFSEIHIVASKNYTQDGQLFNYVRSFDLLLQGPHQLTPKIYNDCISYTLTTKLSPEWNKLDKYLIKSSNFLVSSQVFEGITFDTCISDRQFAVTARAFRLKLPLTRAEDLGVDMKLLNSRGWASVDRQIYLLPRLMPGKIVNVSRDLPDLCPFRDYGDIRLYWRNMVSMNFFMYGYHLPPYSHDTLYAQVLLNRSGVSYSYPLCCTRLNKIIQLKHERSERLVNDFVGSVINKCQLICGKNIDIKFLKGSICSFTPAIITSEPMYELLERIQYGQNRNPENSNINKINKEVKENYNPKAGSKPKDAKIRSTSPPLFFPKTEVRLVPHQPKKTENTKYFPIFTPKTKPLFSSYEIEVVAYKKNWIFVPAADVVDNNLCDRGKSYFMRWLQKCGSL</sequence>
<dbReference type="PANTHER" id="PTHR28495:SF1">
    <property type="entry name" value="GENE, 17266-RELATED"/>
    <property type="match status" value="1"/>
</dbReference>
<accession>A0AAW2HVG5</accession>
<gene>
    <name evidence="2" type="ORF">PYX00_006231</name>
</gene>
<dbReference type="AlphaFoldDB" id="A0AAW2HVG5"/>
<comment type="caution">
    <text evidence="2">The sequence shown here is derived from an EMBL/GenBank/DDBJ whole genome shotgun (WGS) entry which is preliminary data.</text>
</comment>
<evidence type="ECO:0000259" key="1">
    <source>
        <dbReference type="Pfam" id="PF15813"/>
    </source>
</evidence>
<reference evidence="2" key="1">
    <citation type="journal article" date="2024" name="Gigascience">
        <title>Chromosome-level genome of the poultry shaft louse Menopon gallinae provides insight into the host-switching and adaptive evolution of parasitic lice.</title>
        <authorList>
            <person name="Xu Y."/>
            <person name="Ma L."/>
            <person name="Liu S."/>
            <person name="Liang Y."/>
            <person name="Liu Q."/>
            <person name="He Z."/>
            <person name="Tian L."/>
            <person name="Duan Y."/>
            <person name="Cai W."/>
            <person name="Li H."/>
            <person name="Song F."/>
        </authorList>
    </citation>
    <scope>NUCLEOTIDE SEQUENCE</scope>
    <source>
        <strain evidence="2">Cailab_2023a</strain>
    </source>
</reference>